<dbReference type="EMBL" id="CP028858">
    <property type="protein sequence ID" value="AWB27040.1"/>
    <property type="molecule type" value="Genomic_DNA"/>
</dbReference>
<organism evidence="2 3">
    <name type="scientific">Halococcoides cellulosivorans</name>
    <dbReference type="NCBI Taxonomy" id="1679096"/>
    <lineage>
        <taxon>Archaea</taxon>
        <taxon>Methanobacteriati</taxon>
        <taxon>Methanobacteriota</taxon>
        <taxon>Stenosarchaea group</taxon>
        <taxon>Halobacteria</taxon>
        <taxon>Halobacteriales</taxon>
        <taxon>Haloarculaceae</taxon>
        <taxon>Halococcoides</taxon>
    </lineage>
</organism>
<keyword evidence="3" id="KW-1185">Reference proteome</keyword>
<accession>A0A2R4WZT1</accession>
<reference evidence="2 3" key="1">
    <citation type="submission" date="2018-04" db="EMBL/GenBank/DDBJ databases">
        <title>Halococcoides cellulosivorans gen. nov., sp. nov., an extremely halophilic cellulose-utilizing haloarchaeon from hypersaline lakes.</title>
        <authorList>
            <person name="Sorokin D.Y."/>
            <person name="Toshchakov S.V."/>
            <person name="Samarov N.I."/>
            <person name="Korzhenkov A."/>
            <person name="Kublanov I.V."/>
        </authorList>
    </citation>
    <scope>NUCLEOTIDE SEQUENCE [LARGE SCALE GENOMIC DNA]</scope>
    <source>
        <strain evidence="2 3">HArcel1</strain>
    </source>
</reference>
<evidence type="ECO:0000313" key="2">
    <source>
        <dbReference type="EMBL" id="AWB27040.1"/>
    </source>
</evidence>
<feature type="domain" description="ChsH2 C-terminal OB-fold" evidence="1">
    <location>
        <begin position="50"/>
        <end position="110"/>
    </location>
</feature>
<proteinExistence type="predicted"/>
<dbReference type="GeneID" id="36511765"/>
<dbReference type="KEGG" id="harc:HARCEL1_04620"/>
<dbReference type="Pfam" id="PF01796">
    <property type="entry name" value="OB_ChsH2_C"/>
    <property type="match status" value="1"/>
</dbReference>
<dbReference type="InterPro" id="IPR012340">
    <property type="entry name" value="NA-bd_OB-fold"/>
</dbReference>
<dbReference type="SUPFAM" id="SSF50249">
    <property type="entry name" value="Nucleic acid-binding proteins"/>
    <property type="match status" value="1"/>
</dbReference>
<name>A0A2R4WZT1_9EURY</name>
<dbReference type="PANTHER" id="PTHR34075:SF5">
    <property type="entry name" value="BLR3430 PROTEIN"/>
    <property type="match status" value="1"/>
</dbReference>
<dbReference type="InterPro" id="IPR052513">
    <property type="entry name" value="Thioester_dehydratase-like"/>
</dbReference>
<evidence type="ECO:0000313" key="3">
    <source>
        <dbReference type="Proteomes" id="UP000244727"/>
    </source>
</evidence>
<sequence length="127" mass="13614">MSDDVRDAGYDDALDAIESGEPYALECSNGHTSLPPRRVCPDCGEGDLAEVDVPTTGEIVSYNETHVPTPDFADDVPYALAIAEFGDVRFTGMVDADIEDVEIGETVEIALGESETTGRRLIEFSLA</sequence>
<evidence type="ECO:0000259" key="1">
    <source>
        <dbReference type="Pfam" id="PF01796"/>
    </source>
</evidence>
<dbReference type="PANTHER" id="PTHR34075">
    <property type="entry name" value="BLR3430 PROTEIN"/>
    <property type="match status" value="1"/>
</dbReference>
<dbReference type="AlphaFoldDB" id="A0A2R4WZT1"/>
<protein>
    <submittedName>
        <fullName evidence="2">Nucleic acid-binding protein</fullName>
    </submittedName>
</protein>
<dbReference type="RefSeq" id="WP_108381409.1">
    <property type="nucleotide sequence ID" value="NZ_CP028858.1"/>
</dbReference>
<dbReference type="Proteomes" id="UP000244727">
    <property type="component" value="Chromosome"/>
</dbReference>
<gene>
    <name evidence="2" type="ORF">HARCEL1_04620</name>
</gene>
<dbReference type="InterPro" id="IPR002878">
    <property type="entry name" value="ChsH2_C"/>
</dbReference>